<accession>A0AAD1X700</accession>
<reference evidence="1" key="1">
    <citation type="submission" date="2023-07" db="EMBL/GenBank/DDBJ databases">
        <authorList>
            <consortium name="AG Swart"/>
            <person name="Singh M."/>
            <person name="Singh A."/>
            <person name="Seah K."/>
            <person name="Emmerich C."/>
        </authorList>
    </citation>
    <scope>NUCLEOTIDE SEQUENCE</scope>
    <source>
        <strain evidence="1">DP1</strain>
    </source>
</reference>
<sequence length="503" mass="58537">MLLIGGYYGLCHEAMNVWSLFSRHTNSIVQDESEVFFRFLQNKKKIQITYKNYKKFKTEEFKSFKRMMYYILEFQFLSDKSYYHEEVYTTLVQLLARLKEYSEVNTILGDTDSGYTANIIRDMQINIELHKLTTDHKILLRHLESDQIFQNLKVIFRFCFPKPTFALSPLTEVMSEDLLPRIQKLEVNMMYYYTTSKSDLTSFLTAFTTKCNFLNLKLAYANCPLRSDSLVDMHKFEFKGLLEKTSKVLFSFTGYEFSQMRRYVSPLALFLQILCQVDEKAQKSYCLNLEGGIPQKECDIIHFKPFIKGKRDLKSSPISLSSKDVSEIPKAIFSIVDCQNKTEHLFVFKAINATFTKNYSGCVFSKGVVEDALPCPDIRILNCNSLNFKGIKKIKTIPIDEESHSDEIYLKIPLKFLNLFIMNMEQNQELIEKGAVNDHHVLENLQKIQPSIIPKVLHFSHSLNQKERLVKEALEKVHGQLGELHIEKELLIFAENRSSSDIS</sequence>
<dbReference type="EMBL" id="CAMPGE010004316">
    <property type="protein sequence ID" value="CAI2363164.1"/>
    <property type="molecule type" value="Genomic_DNA"/>
</dbReference>
<gene>
    <name evidence="1" type="ORF">ECRASSUSDP1_LOCUS4494</name>
</gene>
<dbReference type="Proteomes" id="UP001295684">
    <property type="component" value="Unassembled WGS sequence"/>
</dbReference>
<name>A0AAD1X700_EUPCR</name>
<protein>
    <submittedName>
        <fullName evidence="1">Uncharacterized protein</fullName>
    </submittedName>
</protein>
<dbReference type="AlphaFoldDB" id="A0AAD1X700"/>
<organism evidence="1 2">
    <name type="scientific">Euplotes crassus</name>
    <dbReference type="NCBI Taxonomy" id="5936"/>
    <lineage>
        <taxon>Eukaryota</taxon>
        <taxon>Sar</taxon>
        <taxon>Alveolata</taxon>
        <taxon>Ciliophora</taxon>
        <taxon>Intramacronucleata</taxon>
        <taxon>Spirotrichea</taxon>
        <taxon>Hypotrichia</taxon>
        <taxon>Euplotida</taxon>
        <taxon>Euplotidae</taxon>
        <taxon>Moneuplotes</taxon>
    </lineage>
</organism>
<keyword evidence="2" id="KW-1185">Reference proteome</keyword>
<evidence type="ECO:0000313" key="2">
    <source>
        <dbReference type="Proteomes" id="UP001295684"/>
    </source>
</evidence>
<proteinExistence type="predicted"/>
<comment type="caution">
    <text evidence="1">The sequence shown here is derived from an EMBL/GenBank/DDBJ whole genome shotgun (WGS) entry which is preliminary data.</text>
</comment>
<evidence type="ECO:0000313" key="1">
    <source>
        <dbReference type="EMBL" id="CAI2363164.1"/>
    </source>
</evidence>